<keyword evidence="3" id="KW-1185">Reference proteome</keyword>
<dbReference type="Proteomes" id="UP000295444">
    <property type="component" value="Unassembled WGS sequence"/>
</dbReference>
<accession>A0A4R6SGI4</accession>
<feature type="transmembrane region" description="Helical" evidence="1">
    <location>
        <begin position="249"/>
        <end position="273"/>
    </location>
</feature>
<dbReference type="RefSeq" id="WP_243753989.1">
    <property type="nucleotide sequence ID" value="NZ_SNXZ01000002.1"/>
</dbReference>
<evidence type="ECO:0008006" key="4">
    <source>
        <dbReference type="Google" id="ProtNLM"/>
    </source>
</evidence>
<feature type="transmembrane region" description="Helical" evidence="1">
    <location>
        <begin position="132"/>
        <end position="153"/>
    </location>
</feature>
<evidence type="ECO:0000313" key="2">
    <source>
        <dbReference type="EMBL" id="TDQ00657.1"/>
    </source>
</evidence>
<feature type="transmembrane region" description="Helical" evidence="1">
    <location>
        <begin position="40"/>
        <end position="65"/>
    </location>
</feature>
<comment type="caution">
    <text evidence="2">The sequence shown here is derived from an EMBL/GenBank/DDBJ whole genome shotgun (WGS) entry which is preliminary data.</text>
</comment>
<evidence type="ECO:0000256" key="1">
    <source>
        <dbReference type="SAM" id="Phobius"/>
    </source>
</evidence>
<evidence type="ECO:0000313" key="3">
    <source>
        <dbReference type="Proteomes" id="UP000295444"/>
    </source>
</evidence>
<feature type="transmembrane region" description="Helical" evidence="1">
    <location>
        <begin position="92"/>
        <end position="111"/>
    </location>
</feature>
<name>A0A4R6SGI4_LABRH</name>
<reference evidence="2 3" key="1">
    <citation type="submission" date="2019-03" db="EMBL/GenBank/DDBJ databases">
        <title>Genomic Encyclopedia of Type Strains, Phase IV (KMG-IV): sequencing the most valuable type-strain genomes for metagenomic binning, comparative biology and taxonomic classification.</title>
        <authorList>
            <person name="Goeker M."/>
        </authorList>
    </citation>
    <scope>NUCLEOTIDE SEQUENCE [LARGE SCALE GENOMIC DNA]</scope>
    <source>
        <strain evidence="2 3">DSM 45361</strain>
    </source>
</reference>
<gene>
    <name evidence="2" type="ORF">EV186_102518</name>
</gene>
<protein>
    <recommendedName>
        <fullName evidence="4">ABC-2 family transporter</fullName>
    </recommendedName>
</protein>
<keyword evidence="1" id="KW-0472">Membrane</keyword>
<keyword evidence="1" id="KW-1133">Transmembrane helix</keyword>
<dbReference type="AlphaFoldDB" id="A0A4R6SGI4"/>
<feature type="transmembrane region" description="Helical" evidence="1">
    <location>
        <begin position="173"/>
        <end position="195"/>
    </location>
</feature>
<dbReference type="EMBL" id="SNXZ01000002">
    <property type="protein sequence ID" value="TDQ00657.1"/>
    <property type="molecule type" value="Genomic_DNA"/>
</dbReference>
<proteinExistence type="predicted"/>
<feature type="transmembrane region" description="Helical" evidence="1">
    <location>
        <begin position="202"/>
        <end position="223"/>
    </location>
</feature>
<sequence length="278" mass="29377">MTAVQEMSDSGPAYTRASTGSGEVTQWRTIRAEWVKFRTLWSSVLVMVIAVLGMIGVGLVASYFINADWGHLRARQIARFNPVVTSLDGYNMAQLAIGTLGVLLVTGEYSTGLIRATMAAVPARLPVLWAKLTVYTGITFVLMMVSSFVAFLGGQVLLGSHSTTLDAPGVLRVVVATGVYLTLVGMLGVAFGALIRNTAGGIAALFGVLLVLPAIMEVLPSTWQDVIAKYLPSNAGQAALSVTLDPAMLAPWVGMAVFAVYVVIGMVAAAVLLKRRDV</sequence>
<keyword evidence="1" id="KW-0812">Transmembrane</keyword>
<organism evidence="2 3">
    <name type="scientific">Labedaea rhizosphaerae</name>
    <dbReference type="NCBI Taxonomy" id="598644"/>
    <lineage>
        <taxon>Bacteria</taxon>
        <taxon>Bacillati</taxon>
        <taxon>Actinomycetota</taxon>
        <taxon>Actinomycetes</taxon>
        <taxon>Pseudonocardiales</taxon>
        <taxon>Pseudonocardiaceae</taxon>
        <taxon>Labedaea</taxon>
    </lineage>
</organism>